<keyword evidence="7 18" id="KW-0812">Transmembrane</keyword>
<organism evidence="20">
    <name type="scientific">Bathyomphalus contortus</name>
    <dbReference type="NCBI Taxonomy" id="419017"/>
    <lineage>
        <taxon>Eukaryota</taxon>
        <taxon>Metazoa</taxon>
        <taxon>Spiralia</taxon>
        <taxon>Lophotrochozoa</taxon>
        <taxon>Mollusca</taxon>
        <taxon>Gastropoda</taxon>
        <taxon>Heterobranchia</taxon>
        <taxon>Euthyneura</taxon>
        <taxon>Panpulmonata</taxon>
        <taxon>Hygrophila</taxon>
        <taxon>Lymnaeoidea</taxon>
        <taxon>Planorbidae</taxon>
        <taxon>Bathyomphalus</taxon>
    </lineage>
</organism>
<comment type="catalytic activity">
    <reaction evidence="17">
        <text>a ubiquinone + NADH + 5 H(+)(in) = a ubiquinol + NAD(+) + 4 H(+)(out)</text>
        <dbReference type="Rhea" id="RHEA:29091"/>
        <dbReference type="Rhea" id="RHEA-COMP:9565"/>
        <dbReference type="Rhea" id="RHEA-COMP:9566"/>
        <dbReference type="ChEBI" id="CHEBI:15378"/>
        <dbReference type="ChEBI" id="CHEBI:16389"/>
        <dbReference type="ChEBI" id="CHEBI:17976"/>
        <dbReference type="ChEBI" id="CHEBI:57540"/>
        <dbReference type="ChEBI" id="CHEBI:57945"/>
        <dbReference type="EC" id="7.1.1.2"/>
    </reaction>
</comment>
<evidence type="ECO:0000256" key="12">
    <source>
        <dbReference type="ARBA" id="ARBA00023027"/>
    </source>
</evidence>
<evidence type="ECO:0000256" key="18">
    <source>
        <dbReference type="SAM" id="Phobius"/>
    </source>
</evidence>
<keyword evidence="11 18" id="KW-1133">Transmembrane helix</keyword>
<feature type="domain" description="NADH:quinone oxidoreductase/Mrp antiporter transmembrane" evidence="19">
    <location>
        <begin position="81"/>
        <end position="206"/>
    </location>
</feature>
<dbReference type="Pfam" id="PF00361">
    <property type="entry name" value="Proton_antipo_M"/>
    <property type="match status" value="1"/>
</dbReference>
<feature type="transmembrane region" description="Helical" evidence="18">
    <location>
        <begin position="5"/>
        <end position="21"/>
    </location>
</feature>
<protein>
    <recommendedName>
        <fullName evidence="4">NADH-ubiquinone oxidoreductase chain 2</fullName>
        <ecNumber evidence="3">7.1.1.2</ecNumber>
    </recommendedName>
    <alternativeName>
        <fullName evidence="16">NADH dehydrogenase subunit 2</fullName>
    </alternativeName>
</protein>
<name>A0A7D6WF94_9GAST</name>
<evidence type="ECO:0000256" key="2">
    <source>
        <dbReference type="ARBA" id="ARBA00007012"/>
    </source>
</evidence>
<dbReference type="GO" id="GO:0006120">
    <property type="term" value="P:mitochondrial electron transport, NADH to ubiquinone"/>
    <property type="evidence" value="ECO:0007669"/>
    <property type="project" value="TreeGrafter"/>
</dbReference>
<dbReference type="InterPro" id="IPR001750">
    <property type="entry name" value="ND/Mrp_TM"/>
</dbReference>
<evidence type="ECO:0000256" key="8">
    <source>
        <dbReference type="ARBA" id="ARBA00022792"/>
    </source>
</evidence>
<evidence type="ECO:0000256" key="7">
    <source>
        <dbReference type="ARBA" id="ARBA00022692"/>
    </source>
</evidence>
<reference evidence="20" key="1">
    <citation type="submission" date="2020-06" db="EMBL/GenBank/DDBJ databases">
        <title>DNAmark Project.</title>
        <authorList>
            <person name="Leerhoei F."/>
        </authorList>
    </citation>
    <scope>NUCLEOTIDE SEQUENCE</scope>
    <source>
        <strain evidence="20">DM1239</strain>
    </source>
</reference>
<keyword evidence="14 20" id="KW-0496">Mitochondrion</keyword>
<evidence type="ECO:0000259" key="19">
    <source>
        <dbReference type="Pfam" id="PF00361"/>
    </source>
</evidence>
<feature type="transmembrane region" description="Helical" evidence="18">
    <location>
        <begin position="137"/>
        <end position="154"/>
    </location>
</feature>
<keyword evidence="10" id="KW-0249">Electron transport</keyword>
<evidence type="ECO:0000256" key="14">
    <source>
        <dbReference type="ARBA" id="ARBA00023128"/>
    </source>
</evidence>
<evidence type="ECO:0000256" key="10">
    <source>
        <dbReference type="ARBA" id="ARBA00022982"/>
    </source>
</evidence>
<keyword evidence="15 18" id="KW-0472">Membrane</keyword>
<accession>A0A7D6WF94</accession>
<evidence type="ECO:0000256" key="9">
    <source>
        <dbReference type="ARBA" id="ARBA00022967"/>
    </source>
</evidence>
<dbReference type="GO" id="GO:0005743">
    <property type="term" value="C:mitochondrial inner membrane"/>
    <property type="evidence" value="ECO:0007669"/>
    <property type="project" value="UniProtKB-SubCell"/>
</dbReference>
<evidence type="ECO:0000256" key="11">
    <source>
        <dbReference type="ARBA" id="ARBA00022989"/>
    </source>
</evidence>
<evidence type="ECO:0000256" key="16">
    <source>
        <dbReference type="ARBA" id="ARBA00031028"/>
    </source>
</evidence>
<dbReference type="GO" id="GO:0008137">
    <property type="term" value="F:NADH dehydrogenase (ubiquinone) activity"/>
    <property type="evidence" value="ECO:0007669"/>
    <property type="project" value="UniProtKB-EC"/>
</dbReference>
<dbReference type="PANTHER" id="PTHR46552">
    <property type="entry name" value="NADH-UBIQUINONE OXIDOREDUCTASE CHAIN 2"/>
    <property type="match status" value="1"/>
</dbReference>
<comment type="subcellular location">
    <subcellularLocation>
        <location evidence="1">Mitochondrion inner membrane</location>
        <topology evidence="1">Multi-pass membrane protein</topology>
    </subcellularLocation>
</comment>
<dbReference type="EMBL" id="MT628573">
    <property type="protein sequence ID" value="QLY89838.1"/>
    <property type="molecule type" value="Genomic_DNA"/>
</dbReference>
<feature type="transmembrane region" description="Helical" evidence="18">
    <location>
        <begin position="239"/>
        <end position="259"/>
    </location>
</feature>
<geneLocation type="mitochondrion" evidence="20"/>
<evidence type="ECO:0000256" key="6">
    <source>
        <dbReference type="ARBA" id="ARBA00022660"/>
    </source>
</evidence>
<evidence type="ECO:0000256" key="5">
    <source>
        <dbReference type="ARBA" id="ARBA00022448"/>
    </source>
</evidence>
<keyword evidence="12" id="KW-0520">NAD</keyword>
<evidence type="ECO:0000256" key="4">
    <source>
        <dbReference type="ARBA" id="ARBA00021008"/>
    </source>
</evidence>
<gene>
    <name evidence="20" type="primary">ND2</name>
</gene>
<dbReference type="InterPro" id="IPR050175">
    <property type="entry name" value="Complex_I_Subunit_2"/>
</dbReference>
<evidence type="ECO:0000256" key="15">
    <source>
        <dbReference type="ARBA" id="ARBA00023136"/>
    </source>
</evidence>
<feature type="transmembrane region" description="Helical" evidence="18">
    <location>
        <begin position="57"/>
        <end position="75"/>
    </location>
</feature>
<dbReference type="PANTHER" id="PTHR46552:SF1">
    <property type="entry name" value="NADH-UBIQUINONE OXIDOREDUCTASE CHAIN 2"/>
    <property type="match status" value="1"/>
</dbReference>
<evidence type="ECO:0000256" key="1">
    <source>
        <dbReference type="ARBA" id="ARBA00004448"/>
    </source>
</evidence>
<evidence type="ECO:0000256" key="13">
    <source>
        <dbReference type="ARBA" id="ARBA00023075"/>
    </source>
</evidence>
<dbReference type="EC" id="7.1.1.2" evidence="3"/>
<evidence type="ECO:0000256" key="17">
    <source>
        <dbReference type="ARBA" id="ARBA00049551"/>
    </source>
</evidence>
<feature type="transmembrane region" description="Helical" evidence="18">
    <location>
        <begin position="81"/>
        <end position="102"/>
    </location>
</feature>
<evidence type="ECO:0000256" key="3">
    <source>
        <dbReference type="ARBA" id="ARBA00012944"/>
    </source>
</evidence>
<feature type="transmembrane region" description="Helical" evidence="18">
    <location>
        <begin position="206"/>
        <end position="227"/>
    </location>
</feature>
<keyword evidence="13" id="KW-0830">Ubiquinone</keyword>
<comment type="similarity">
    <text evidence="2">Belongs to the complex I subunit 2 family.</text>
</comment>
<feature type="transmembrane region" description="Helical" evidence="18">
    <location>
        <begin position="109"/>
        <end position="131"/>
    </location>
</feature>
<sequence>MNSSYLMFLFMVLISPLIGLSSSDWVISWLGMEVGMFGLIPLLMLKSGSKEPVMKYFLIQSLSSALILIAGILLFSHIFNFSLLFILGMSMKLGFFPGHFWVISVIENLSWFSNMMVLGPVKIAPFGFLSLIENTNMFLILSSLSIFAGAILGLNQSNIRGMLGASSISHSGWMILAMIYGFLWMYMVIYMMILMFTFISLNNFEFLTSSMCLISMSGLPPFMMFLAKMKVFFYLSFNLEYIVFSILIVSSVISLFYYLKFFYYYSLISKNSKFLFLN</sequence>
<keyword evidence="6" id="KW-0679">Respiratory chain</keyword>
<feature type="transmembrane region" description="Helical" evidence="18">
    <location>
        <begin position="175"/>
        <end position="200"/>
    </location>
</feature>
<proteinExistence type="inferred from homology"/>
<dbReference type="AlphaFoldDB" id="A0A7D6WF94"/>
<keyword evidence="8" id="KW-0999">Mitochondrion inner membrane</keyword>
<keyword evidence="9" id="KW-1278">Translocase</keyword>
<keyword evidence="5" id="KW-0813">Transport</keyword>
<evidence type="ECO:0000313" key="20">
    <source>
        <dbReference type="EMBL" id="QLY89838.1"/>
    </source>
</evidence>